<protein>
    <submittedName>
        <fullName evidence="1">Uncharacterized protein</fullName>
    </submittedName>
</protein>
<name>A0ACC3MZ39_9PEZI</name>
<accession>A0ACC3MZ39</accession>
<keyword evidence="2" id="KW-1185">Reference proteome</keyword>
<evidence type="ECO:0000313" key="1">
    <source>
        <dbReference type="EMBL" id="KAK3706408.1"/>
    </source>
</evidence>
<evidence type="ECO:0000313" key="2">
    <source>
        <dbReference type="Proteomes" id="UP001281147"/>
    </source>
</evidence>
<proteinExistence type="predicted"/>
<comment type="caution">
    <text evidence="1">The sequence shown here is derived from an EMBL/GenBank/DDBJ whole genome shotgun (WGS) entry which is preliminary data.</text>
</comment>
<reference evidence="1" key="1">
    <citation type="submission" date="2023-07" db="EMBL/GenBank/DDBJ databases">
        <title>Black Yeasts Isolated from many extreme environments.</title>
        <authorList>
            <person name="Coleine C."/>
            <person name="Stajich J.E."/>
            <person name="Selbmann L."/>
        </authorList>
    </citation>
    <scope>NUCLEOTIDE SEQUENCE</scope>
    <source>
        <strain evidence="1">CCFEE 5714</strain>
    </source>
</reference>
<gene>
    <name evidence="1" type="ORF">LTR37_012786</name>
</gene>
<organism evidence="1 2">
    <name type="scientific">Vermiconidia calcicola</name>
    <dbReference type="NCBI Taxonomy" id="1690605"/>
    <lineage>
        <taxon>Eukaryota</taxon>
        <taxon>Fungi</taxon>
        <taxon>Dikarya</taxon>
        <taxon>Ascomycota</taxon>
        <taxon>Pezizomycotina</taxon>
        <taxon>Dothideomycetes</taxon>
        <taxon>Dothideomycetidae</taxon>
        <taxon>Mycosphaerellales</taxon>
        <taxon>Extremaceae</taxon>
        <taxon>Vermiconidia</taxon>
    </lineage>
</organism>
<dbReference type="EMBL" id="JAUTXU010000120">
    <property type="protein sequence ID" value="KAK3706408.1"/>
    <property type="molecule type" value="Genomic_DNA"/>
</dbReference>
<sequence length="326" mass="37015">MSAFTEANRRAFDELSSEYDSKPWRLRMSQQIAEALEQRKDWIGLRWAQPDDLQYGRETRLLDYACGTGSITRALGPWVTHIRGIDISENMVQKYNETAQSSGLTPEQANAVVGDLLAEEVPSHLTTEEYYNFDIAVIGLGFHHFENPMLAIQRLTERLKPGTGVLLIIDFLPFDPEQEGPQGAVKHTVKHGGFARTNMEKLYEKAGLENFSFSILEEPAVMETKHGGTNKRDVFIARGRREPTRWGKVVDWFWSMQHVATDQFQIEPREEVPKEFNLVGGHVKGLNEGELSFGNIESQNIAPKSGWSGLATERVRDQPKPVWKML</sequence>
<dbReference type="Proteomes" id="UP001281147">
    <property type="component" value="Unassembled WGS sequence"/>
</dbReference>